<evidence type="ECO:0000313" key="7">
    <source>
        <dbReference type="EMBL" id="MCV2222703.1"/>
    </source>
</evidence>
<keyword evidence="4 6" id="KW-1133">Transmembrane helix</keyword>
<evidence type="ECO:0000256" key="2">
    <source>
        <dbReference type="ARBA" id="ARBA00022475"/>
    </source>
</evidence>
<feature type="transmembrane region" description="Helical" evidence="6">
    <location>
        <begin position="178"/>
        <end position="198"/>
    </location>
</feature>
<dbReference type="Pfam" id="PF13440">
    <property type="entry name" value="Polysacc_synt_3"/>
    <property type="match status" value="1"/>
</dbReference>
<feature type="transmembrane region" description="Helical" evidence="6">
    <location>
        <begin position="219"/>
        <end position="239"/>
    </location>
</feature>
<proteinExistence type="predicted"/>
<feature type="transmembrane region" description="Helical" evidence="6">
    <location>
        <begin position="81"/>
        <end position="104"/>
    </location>
</feature>
<feature type="transmembrane region" description="Helical" evidence="6">
    <location>
        <begin position="389"/>
        <end position="411"/>
    </location>
</feature>
<dbReference type="CDD" id="cd13125">
    <property type="entry name" value="MATE_like_10"/>
    <property type="match status" value="1"/>
</dbReference>
<keyword evidence="5 6" id="KW-0472">Membrane</keyword>
<gene>
    <name evidence="7" type="ORF">ND528_14095</name>
</gene>
<dbReference type="PANTHER" id="PTHR30250:SF30">
    <property type="entry name" value="LIPID III FLIPPASE"/>
    <property type="match status" value="1"/>
</dbReference>
<evidence type="ECO:0000256" key="4">
    <source>
        <dbReference type="ARBA" id="ARBA00022989"/>
    </source>
</evidence>
<evidence type="ECO:0000256" key="6">
    <source>
        <dbReference type="SAM" id="Phobius"/>
    </source>
</evidence>
<dbReference type="RefSeq" id="WP_263470545.1">
    <property type="nucleotide sequence ID" value="NZ_JAMSHA010000004.1"/>
</dbReference>
<evidence type="ECO:0000256" key="3">
    <source>
        <dbReference type="ARBA" id="ARBA00022692"/>
    </source>
</evidence>
<accession>A0ABT2XWF9</accession>
<dbReference type="EMBL" id="JAMSHA010000004">
    <property type="protein sequence ID" value="MCV2222703.1"/>
    <property type="molecule type" value="Genomic_DNA"/>
</dbReference>
<evidence type="ECO:0000256" key="1">
    <source>
        <dbReference type="ARBA" id="ARBA00004651"/>
    </source>
</evidence>
<feature type="transmembrane region" description="Helical" evidence="6">
    <location>
        <begin position="336"/>
        <end position="357"/>
    </location>
</feature>
<feature type="transmembrane region" description="Helical" evidence="6">
    <location>
        <begin position="259"/>
        <end position="279"/>
    </location>
</feature>
<keyword evidence="8" id="KW-1185">Reference proteome</keyword>
<feature type="transmembrane region" description="Helical" evidence="6">
    <location>
        <begin position="150"/>
        <end position="172"/>
    </location>
</feature>
<keyword evidence="2" id="KW-1003">Cell membrane</keyword>
<feature type="transmembrane region" description="Helical" evidence="6">
    <location>
        <begin position="119"/>
        <end position="138"/>
    </location>
</feature>
<evidence type="ECO:0000256" key="5">
    <source>
        <dbReference type="ARBA" id="ARBA00023136"/>
    </source>
</evidence>
<name>A0ABT2XWF9_9PSED</name>
<comment type="subcellular location">
    <subcellularLocation>
        <location evidence="1">Cell membrane</location>
        <topology evidence="1">Multi-pass membrane protein</topology>
    </subcellularLocation>
</comment>
<comment type="caution">
    <text evidence="7">The sequence shown here is derived from an EMBL/GenBank/DDBJ whole genome shotgun (WGS) entry which is preliminary data.</text>
</comment>
<reference evidence="7" key="1">
    <citation type="submission" date="2022-06" db="EMBL/GenBank/DDBJ databases">
        <title>De novo draft assembly of the Pseudomonas mercurotoleraris sp. nov., isolated from the plants rhizosphere.</title>
        <authorList>
            <person name="Robas M."/>
            <person name="Gonzalez D."/>
            <person name="Fernandez V.M."/>
            <person name="Luna L."/>
            <person name="Provanza A."/>
            <person name="Jimenez P.A."/>
        </authorList>
    </citation>
    <scope>NUCLEOTIDE SEQUENCE</scope>
    <source>
        <strain evidence="7">SAICEUPSM</strain>
    </source>
</reference>
<feature type="transmembrane region" description="Helical" evidence="6">
    <location>
        <begin position="364"/>
        <end position="383"/>
    </location>
</feature>
<keyword evidence="3 6" id="KW-0812">Transmembrane</keyword>
<evidence type="ECO:0000313" key="8">
    <source>
        <dbReference type="Proteomes" id="UP001063475"/>
    </source>
</evidence>
<dbReference type="Proteomes" id="UP001063475">
    <property type="component" value="Unassembled WGS sequence"/>
</dbReference>
<feature type="transmembrane region" description="Helical" evidence="6">
    <location>
        <begin position="45"/>
        <end position="69"/>
    </location>
</feature>
<organism evidence="7 8">
    <name type="scientific">Pseudomonas mercuritolerans</name>
    <dbReference type="NCBI Taxonomy" id="2951809"/>
    <lineage>
        <taxon>Bacteria</taxon>
        <taxon>Pseudomonadati</taxon>
        <taxon>Pseudomonadota</taxon>
        <taxon>Gammaproteobacteria</taxon>
        <taxon>Pseudomonadales</taxon>
        <taxon>Pseudomonadaceae</taxon>
        <taxon>Pseudomonas</taxon>
    </lineage>
</organism>
<protein>
    <submittedName>
        <fullName evidence="7">O-antigen translocase</fullName>
    </submittedName>
</protein>
<feature type="transmembrane region" description="Helical" evidence="6">
    <location>
        <begin position="299"/>
        <end position="316"/>
    </location>
</feature>
<dbReference type="PANTHER" id="PTHR30250">
    <property type="entry name" value="PST FAMILY PREDICTED COLANIC ACID TRANSPORTER"/>
    <property type="match status" value="1"/>
</dbReference>
<dbReference type="InterPro" id="IPR044550">
    <property type="entry name" value="WzxE"/>
</dbReference>
<sequence>MILNILRTGLLTSVATVARLLSGFLVMKFVAVLAGPEGVAQLGQFMSLTALLVVFSGGGVGAGVVKYVAEYREQNLPLHNLLNSAFCFSLVSSFVMCVAVLAFSERIALWLLGDPRYESLIVVLAFAQIFVALHNLIISIINGMMDVKRLAAVHVGGAALGVLTPLLMGYYFHLYGVLLAFLLAQASLLLVSFAFYRRSNYFDWSFFLLRWDVEAVKKLSRFALMTLTSALLAPVVQIATRNILADKFSWEQVGYWQAVSKVSEAYLLFITMAITVYYLPKLSSIVDRKLFVSEIKSAYQYLFPAVVVSALGIYIFRDVITHVLFSDEFAGALYLYAPQLLGDVIKIMAFVLSFIMLAKAMTRLFVFSEVFFSMTYIGWTYFLTDSFGLVGAMYAFVVNYAIYFLFCFVVARRFISTMK</sequence>
<dbReference type="InterPro" id="IPR050833">
    <property type="entry name" value="Poly_Biosynth_Transport"/>
</dbReference>
<feature type="transmembrane region" description="Helical" evidence="6">
    <location>
        <begin position="12"/>
        <end position="33"/>
    </location>
</feature>